<dbReference type="GO" id="GO:0005737">
    <property type="term" value="C:cytoplasm"/>
    <property type="evidence" value="ECO:0007669"/>
    <property type="project" value="TreeGrafter"/>
</dbReference>
<dbReference type="Pfam" id="PF01725">
    <property type="entry name" value="Ham1p_like"/>
    <property type="match status" value="1"/>
</dbReference>
<dbReference type="AlphaFoldDB" id="A0A5B9DCF4"/>
<evidence type="ECO:0000256" key="3">
    <source>
        <dbReference type="RuleBase" id="RU003781"/>
    </source>
</evidence>
<dbReference type="SUPFAM" id="SSF52972">
    <property type="entry name" value="ITPase-like"/>
    <property type="match status" value="1"/>
</dbReference>
<evidence type="ECO:0000256" key="1">
    <source>
        <dbReference type="ARBA" id="ARBA00008023"/>
    </source>
</evidence>
<evidence type="ECO:0000313" key="5">
    <source>
        <dbReference type="Proteomes" id="UP000321408"/>
    </source>
</evidence>
<dbReference type="CDD" id="cd00515">
    <property type="entry name" value="HAM1"/>
    <property type="match status" value="1"/>
</dbReference>
<dbReference type="Gene3D" id="3.90.950.10">
    <property type="match status" value="1"/>
</dbReference>
<name>A0A5B9DCF4_9ARCH</name>
<organism evidence="4 5">
    <name type="scientific">Promethearchaeum syntrophicum</name>
    <dbReference type="NCBI Taxonomy" id="2594042"/>
    <lineage>
        <taxon>Archaea</taxon>
        <taxon>Promethearchaeati</taxon>
        <taxon>Promethearchaeota</taxon>
        <taxon>Promethearchaeia</taxon>
        <taxon>Promethearchaeales</taxon>
        <taxon>Promethearchaeaceae</taxon>
        <taxon>Promethearchaeum</taxon>
    </lineage>
</organism>
<dbReference type="NCBIfam" id="NF011396">
    <property type="entry name" value="PRK14821.1"/>
    <property type="match status" value="1"/>
</dbReference>
<dbReference type="PANTHER" id="PTHR11067:SF9">
    <property type="entry name" value="INOSINE TRIPHOSPHATE PYROPHOSPHATASE"/>
    <property type="match status" value="1"/>
</dbReference>
<proteinExistence type="inferred from homology"/>
<reference evidence="4 5" key="2">
    <citation type="journal article" date="2024" name="Int. J. Syst. Evol. Microbiol.">
        <title>Promethearchaeum syntrophicum gen. nov., sp. nov., an anaerobic, obligately syntrophic archaeon, the first isolate of the lineage 'Asgard' archaea, and proposal of the new archaeal phylum Promethearchaeota phyl. nov. and kingdom Promethearchaeati regn. nov.</title>
        <authorList>
            <person name="Imachi H."/>
            <person name="Nobu M.K."/>
            <person name="Kato S."/>
            <person name="Takaki Y."/>
            <person name="Miyazaki M."/>
            <person name="Miyata M."/>
            <person name="Ogawara M."/>
            <person name="Saito Y."/>
            <person name="Sakai S."/>
            <person name="Tahara Y.O."/>
            <person name="Takano Y."/>
            <person name="Tasumi E."/>
            <person name="Uematsu K."/>
            <person name="Yoshimura T."/>
            <person name="Itoh T."/>
            <person name="Ohkuma M."/>
            <person name="Takai K."/>
        </authorList>
    </citation>
    <scope>NUCLEOTIDE SEQUENCE [LARGE SCALE GENOMIC DNA]</scope>
    <source>
        <strain evidence="4 5">MK-D1</strain>
    </source>
</reference>
<dbReference type="InterPro" id="IPR002637">
    <property type="entry name" value="RdgB/HAM1"/>
</dbReference>
<evidence type="ECO:0000313" key="4">
    <source>
        <dbReference type="EMBL" id="QEE16898.1"/>
    </source>
</evidence>
<keyword evidence="2 3" id="KW-0378">Hydrolase</keyword>
<dbReference type="NCBIfam" id="TIGR00042">
    <property type="entry name" value="RdgB/HAM1 family non-canonical purine NTP pyrophosphatase"/>
    <property type="match status" value="1"/>
</dbReference>
<gene>
    <name evidence="4" type="ORF">DSAG12_02728</name>
</gene>
<dbReference type="EMBL" id="CP042905">
    <property type="protein sequence ID" value="QEE16898.1"/>
    <property type="molecule type" value="Genomic_DNA"/>
</dbReference>
<sequence length="193" mass="22041">MLEKKALRFVTGNPHKYKEVKEVIQKNFPNFEVIQSNIELLELQADSLEEVALFKVNSVKTQVKIPYFIEDAGFFVDDVCNGFPGVFSSYVMKTIGYNGILKILGDAKMRKAHFESVIAYIDEDEKVFLFKGVNYGKVSIKAHGHSGFGFDPIFISDETPGKTFAELKLEEKNDISHRRRSLDKLITFLKNYT</sequence>
<accession>A0A5B9DCF4</accession>
<keyword evidence="5" id="KW-1185">Reference proteome</keyword>
<dbReference type="PANTHER" id="PTHR11067">
    <property type="entry name" value="INOSINE TRIPHOSPHATE PYROPHOSPHATASE/HAM1 PROTEIN"/>
    <property type="match status" value="1"/>
</dbReference>
<protein>
    <submittedName>
        <fullName evidence="4">XTP/dITP diphosphatase</fullName>
        <ecNumber evidence="4">3.6.1.66</ecNumber>
    </submittedName>
</protein>
<dbReference type="GeneID" id="41330708"/>
<evidence type="ECO:0000256" key="2">
    <source>
        <dbReference type="ARBA" id="ARBA00022801"/>
    </source>
</evidence>
<dbReference type="KEGG" id="psyt:DSAG12_02728"/>
<reference evidence="4 5" key="1">
    <citation type="journal article" date="2020" name="Nature">
        <title>Isolation of an archaeon at the prokaryote-eukaryote interface.</title>
        <authorList>
            <person name="Imachi H."/>
            <person name="Nobu M.K."/>
            <person name="Nakahara N."/>
            <person name="Morono Y."/>
            <person name="Ogawara M."/>
            <person name="Takaki Y."/>
            <person name="Takano Y."/>
            <person name="Uematsu K."/>
            <person name="Ikuta T."/>
            <person name="Ito M."/>
            <person name="Matsui Y."/>
            <person name="Miyazaki M."/>
            <person name="Murata K."/>
            <person name="Saito Y."/>
            <person name="Sakai S."/>
            <person name="Song C."/>
            <person name="Tasumi E."/>
            <person name="Yamanaka Y."/>
            <person name="Yamaguchi T."/>
            <person name="Kamagata Y."/>
            <person name="Tamaki H."/>
            <person name="Takai K."/>
        </authorList>
    </citation>
    <scope>NUCLEOTIDE SEQUENCE [LARGE SCALE GENOMIC DNA]</scope>
    <source>
        <strain evidence="4 5">MK-D1</strain>
    </source>
</reference>
<dbReference type="OrthoDB" id="372108at2157"/>
<comment type="similarity">
    <text evidence="1 3">Belongs to the HAM1 NTPase family.</text>
</comment>
<dbReference type="InterPro" id="IPR029001">
    <property type="entry name" value="ITPase-like_fam"/>
</dbReference>
<dbReference type="RefSeq" id="WP_147663824.1">
    <property type="nucleotide sequence ID" value="NZ_CP042905.2"/>
</dbReference>
<dbReference type="EC" id="3.6.1.66" evidence="4"/>
<dbReference type="GO" id="GO:0009143">
    <property type="term" value="P:nucleoside triphosphate catabolic process"/>
    <property type="evidence" value="ECO:0007669"/>
    <property type="project" value="InterPro"/>
</dbReference>
<dbReference type="GO" id="GO:0047429">
    <property type="term" value="F:nucleoside triphosphate diphosphatase activity"/>
    <property type="evidence" value="ECO:0007669"/>
    <property type="project" value="UniProtKB-EC"/>
</dbReference>
<dbReference type="Proteomes" id="UP000321408">
    <property type="component" value="Chromosome"/>
</dbReference>